<dbReference type="Pfam" id="PF13472">
    <property type="entry name" value="Lipase_GDSL_2"/>
    <property type="match status" value="1"/>
</dbReference>
<feature type="domain" description="SGNH hydrolase-type esterase" evidence="2">
    <location>
        <begin position="44"/>
        <end position="218"/>
    </location>
</feature>
<dbReference type="AlphaFoldDB" id="A0A1H3ZRC7"/>
<dbReference type="Gene3D" id="3.40.50.1110">
    <property type="entry name" value="SGNH hydrolase"/>
    <property type="match status" value="1"/>
</dbReference>
<proteinExistence type="predicted"/>
<organism evidence="4 5">
    <name type="scientific">Pedobacter hartonius</name>
    <dbReference type="NCBI Taxonomy" id="425514"/>
    <lineage>
        <taxon>Bacteria</taxon>
        <taxon>Pseudomonadati</taxon>
        <taxon>Bacteroidota</taxon>
        <taxon>Sphingobacteriia</taxon>
        <taxon>Sphingobacteriales</taxon>
        <taxon>Sphingobacteriaceae</taxon>
        <taxon>Pedobacter</taxon>
    </lineage>
</organism>
<evidence type="ECO:0000256" key="1">
    <source>
        <dbReference type="SAM" id="SignalP"/>
    </source>
</evidence>
<evidence type="ECO:0000313" key="5">
    <source>
        <dbReference type="Proteomes" id="UP000198850"/>
    </source>
</evidence>
<dbReference type="EMBL" id="FNRA01000002">
    <property type="protein sequence ID" value="SEA25941.1"/>
    <property type="molecule type" value="Genomic_DNA"/>
</dbReference>
<dbReference type="PANTHER" id="PTHR30383:SF5">
    <property type="entry name" value="SGNH HYDROLASE-TYPE ESTERASE DOMAIN-CONTAINING PROTEIN"/>
    <property type="match status" value="1"/>
</dbReference>
<dbReference type="Proteomes" id="UP000198850">
    <property type="component" value="Unassembled WGS sequence"/>
</dbReference>
<feature type="domain" description="Secretion system C-terminal sorting" evidence="3">
    <location>
        <begin position="244"/>
        <end position="320"/>
    </location>
</feature>
<name>A0A1H3ZRC7_9SPHI</name>
<dbReference type="InterPro" id="IPR026444">
    <property type="entry name" value="Secre_tail"/>
</dbReference>
<keyword evidence="5" id="KW-1185">Reference proteome</keyword>
<gene>
    <name evidence="4" type="ORF">SAMN05443550_102453</name>
</gene>
<evidence type="ECO:0000259" key="3">
    <source>
        <dbReference type="Pfam" id="PF18962"/>
    </source>
</evidence>
<dbReference type="PANTHER" id="PTHR30383">
    <property type="entry name" value="THIOESTERASE 1/PROTEASE 1/LYSOPHOSPHOLIPASE L1"/>
    <property type="match status" value="1"/>
</dbReference>
<dbReference type="SUPFAM" id="SSF52266">
    <property type="entry name" value="SGNH hydrolase"/>
    <property type="match status" value="1"/>
</dbReference>
<dbReference type="NCBIfam" id="TIGR04183">
    <property type="entry name" value="Por_Secre_tail"/>
    <property type="match status" value="1"/>
</dbReference>
<feature type="signal peptide" evidence="1">
    <location>
        <begin position="1"/>
        <end position="20"/>
    </location>
</feature>
<sequence length="322" mass="35900">MTTRFLVLAGCFFMHTGLYAQINFPICGPQAQFYSKDSLRIITFGASTVEGVPKPLNFQMPLQAYLGHCYGTKPVTIFNNGVAGETTAQGLLRIDAALNNKADFFLILMGANDAIRITDNQLRLSAVVDNMRLLIAKAKAKNLSVIIGTVQYFVETRGTTAERLLSRRRNRNIDLINSAYRTIAKENNIRIADINSTLGKDISLYSDDVHPNARGYEVLALVWFDAINQEIAQNFQSVGVVQNYPNPANTYTKLGFTLTAAARVRITLYNTAGQNMGVIFDDYRNAGYQEEQISTSQYTAGIYILYYELTGLKFSKKLIIVH</sequence>
<dbReference type="InterPro" id="IPR036514">
    <property type="entry name" value="SGNH_hydro_sf"/>
</dbReference>
<evidence type="ECO:0000313" key="4">
    <source>
        <dbReference type="EMBL" id="SEA25941.1"/>
    </source>
</evidence>
<dbReference type="GO" id="GO:0004622">
    <property type="term" value="F:phosphatidylcholine lysophospholipase activity"/>
    <property type="evidence" value="ECO:0007669"/>
    <property type="project" value="TreeGrafter"/>
</dbReference>
<accession>A0A1H3ZRC7</accession>
<evidence type="ECO:0000259" key="2">
    <source>
        <dbReference type="Pfam" id="PF13472"/>
    </source>
</evidence>
<dbReference type="InterPro" id="IPR051532">
    <property type="entry name" value="Ester_Hydrolysis_Enzymes"/>
</dbReference>
<keyword evidence="1" id="KW-0732">Signal</keyword>
<dbReference type="InterPro" id="IPR013830">
    <property type="entry name" value="SGNH_hydro"/>
</dbReference>
<protein>
    <submittedName>
        <fullName evidence="4">Por secretion system C-terminal sorting domain-containing protein</fullName>
    </submittedName>
</protein>
<reference evidence="4 5" key="1">
    <citation type="submission" date="2016-10" db="EMBL/GenBank/DDBJ databases">
        <authorList>
            <person name="de Groot N.N."/>
        </authorList>
    </citation>
    <scope>NUCLEOTIDE SEQUENCE [LARGE SCALE GENOMIC DNA]</scope>
    <source>
        <strain evidence="4 5">DSM 19033</strain>
    </source>
</reference>
<dbReference type="STRING" id="425514.SAMN05443550_102453"/>
<feature type="chain" id="PRO_5011536036" evidence="1">
    <location>
        <begin position="21"/>
        <end position="322"/>
    </location>
</feature>
<dbReference type="Pfam" id="PF18962">
    <property type="entry name" value="Por_Secre_tail"/>
    <property type="match status" value="1"/>
</dbReference>